<dbReference type="Proteomes" id="UP001497453">
    <property type="component" value="Chromosome 9"/>
</dbReference>
<evidence type="ECO:0000313" key="6">
    <source>
        <dbReference type="Proteomes" id="UP001497453"/>
    </source>
</evidence>
<dbReference type="SMART" id="SM00248">
    <property type="entry name" value="ANK"/>
    <property type="match status" value="5"/>
</dbReference>
<keyword evidence="6" id="KW-1185">Reference proteome</keyword>
<evidence type="ECO:0000256" key="3">
    <source>
        <dbReference type="PROSITE-ProRule" id="PRU00023"/>
    </source>
</evidence>
<dbReference type="PANTHER" id="PTHR24201:SF16">
    <property type="entry name" value="ANKYRIN-1-LIKE-RELATED"/>
    <property type="match status" value="1"/>
</dbReference>
<feature type="compositionally biased region" description="Polar residues" evidence="4">
    <location>
        <begin position="594"/>
        <end position="605"/>
    </location>
</feature>
<reference evidence="6" key="1">
    <citation type="submission" date="2024-04" db="EMBL/GenBank/DDBJ databases">
        <authorList>
            <person name="Shaw F."/>
            <person name="Minotto A."/>
        </authorList>
    </citation>
    <scope>NUCLEOTIDE SEQUENCE [LARGE SCALE GENOMIC DNA]</scope>
</reference>
<protein>
    <recommendedName>
        <fullName evidence="7">Ankyrin</fullName>
    </recommendedName>
</protein>
<dbReference type="Gene3D" id="1.25.40.20">
    <property type="entry name" value="Ankyrin repeat-containing domain"/>
    <property type="match status" value="2"/>
</dbReference>
<gene>
    <name evidence="5" type="ORF">GFSPODELE1_LOCUS10752</name>
</gene>
<dbReference type="Pfam" id="PF12796">
    <property type="entry name" value="Ank_2"/>
    <property type="match status" value="1"/>
</dbReference>
<feature type="repeat" description="ANK" evidence="3">
    <location>
        <begin position="146"/>
        <end position="178"/>
    </location>
</feature>
<dbReference type="SUPFAM" id="SSF48403">
    <property type="entry name" value="Ankyrin repeat"/>
    <property type="match status" value="1"/>
</dbReference>
<feature type="region of interest" description="Disordered" evidence="4">
    <location>
        <begin position="766"/>
        <end position="787"/>
    </location>
</feature>
<dbReference type="EMBL" id="OZ037952">
    <property type="protein sequence ID" value="CAL1716419.1"/>
    <property type="molecule type" value="Genomic_DNA"/>
</dbReference>
<name>A0ABP1EA68_9APHY</name>
<dbReference type="InterPro" id="IPR050776">
    <property type="entry name" value="Ank_Repeat/CDKN_Inhibitor"/>
</dbReference>
<feature type="compositionally biased region" description="Basic and acidic residues" evidence="4">
    <location>
        <begin position="583"/>
        <end position="593"/>
    </location>
</feature>
<evidence type="ECO:0008006" key="7">
    <source>
        <dbReference type="Google" id="ProtNLM"/>
    </source>
</evidence>
<dbReference type="InterPro" id="IPR002110">
    <property type="entry name" value="Ankyrin_rpt"/>
</dbReference>
<feature type="repeat" description="ANK" evidence="3">
    <location>
        <begin position="295"/>
        <end position="329"/>
    </location>
</feature>
<accession>A0ABP1EA68</accession>
<dbReference type="PANTHER" id="PTHR24201">
    <property type="entry name" value="ANK_REP_REGION DOMAIN-CONTAINING PROTEIN"/>
    <property type="match status" value="1"/>
</dbReference>
<proteinExistence type="predicted"/>
<evidence type="ECO:0000256" key="1">
    <source>
        <dbReference type="ARBA" id="ARBA00022737"/>
    </source>
</evidence>
<dbReference type="PROSITE" id="PS50297">
    <property type="entry name" value="ANK_REP_REGION"/>
    <property type="match status" value="1"/>
</dbReference>
<evidence type="ECO:0000256" key="2">
    <source>
        <dbReference type="ARBA" id="ARBA00023043"/>
    </source>
</evidence>
<dbReference type="InterPro" id="IPR036770">
    <property type="entry name" value="Ankyrin_rpt-contain_sf"/>
</dbReference>
<organism evidence="5 6">
    <name type="scientific">Somion occarium</name>
    <dbReference type="NCBI Taxonomy" id="3059160"/>
    <lineage>
        <taxon>Eukaryota</taxon>
        <taxon>Fungi</taxon>
        <taxon>Dikarya</taxon>
        <taxon>Basidiomycota</taxon>
        <taxon>Agaricomycotina</taxon>
        <taxon>Agaricomycetes</taxon>
        <taxon>Polyporales</taxon>
        <taxon>Cerrenaceae</taxon>
        <taxon>Somion</taxon>
    </lineage>
</organism>
<evidence type="ECO:0000313" key="5">
    <source>
        <dbReference type="EMBL" id="CAL1716419.1"/>
    </source>
</evidence>
<sequence length="849" mass="92685">MTTTTTTLFSPPAHHVERALHSLPVSLLEAVASANENAVLRALQDGADINASDPNGRTVVGYVIGGDIWEDVDASDASYMLPKRLRILRTLLGHPEISLHTLNAPQAALRGVTPLGLAAWLNVPEIVRLILECCPGLVSVDGMDSLGATPLMYAARDGSIEVVEQLVSHGARPDYRDISHRTSIQHALRHPQALWLCESALRIHRAQEQIAEPHKRSLTDLPTLDEHFVSMPHPSCPPQLLHPSQQQLYDITDSLIHAISCTDVQQLYHLLFSPLSSSSQPHSLPPTLVNHPDSRGWSPIHHCVSASSPSKTMLDILYRAGADMSLYTTSGHGTPLHCLAHKAPASTPATIQPFIRHLVFDLRAPLAARDQNKDTCIHIAAERGDSYEVLAALLACDPTGVVREMRNSRGLNALEVAKPEFRAAFGTAEQDRCGSSASIRTVKPSTTSTRSESSLASLVAANLRRQHMAERSGHSVDCSEETQPEISTLALRILDNLRQTSQGLEGDEELVDVHLIESILRATSEMSEELVVHLQSRVNEVTDDLQGARAKFEVVDGLLDEVTRLVEDTYGERFEELERAWDSPDSIRRRTTDSGDSGSTAVSSVTSELGLMTSKDQVEKEKVDVAVSTCPESVLVESPPVTVHTASSLHFSEVQNIAAVSPSVTEYQLSRLAPIAEEKGLMKIMSPWIVPPRKKSKTNLKAKSYDDLRVTSSLSLVGDSDRKDTLSSRSKFKAWFKKKIMPDAPPARLLIVEDVDELACAVGREVKRPTPAPDPPVPKLSTGTPESRNAALTAARKIIATSSKDLSRIDQCITSADKYISRANRSIAQAEQTLTRCIAVATRNSIRPR</sequence>
<dbReference type="PROSITE" id="PS50088">
    <property type="entry name" value="ANK_REPEAT"/>
    <property type="match status" value="2"/>
</dbReference>
<evidence type="ECO:0000256" key="4">
    <source>
        <dbReference type="SAM" id="MobiDB-lite"/>
    </source>
</evidence>
<keyword evidence="1" id="KW-0677">Repeat</keyword>
<feature type="region of interest" description="Disordered" evidence="4">
    <location>
        <begin position="583"/>
        <end position="605"/>
    </location>
</feature>
<keyword evidence="2 3" id="KW-0040">ANK repeat</keyword>